<organism evidence="7 8">
    <name type="scientific">Methanofollis aquaemaris</name>
    <dbReference type="NCBI Taxonomy" id="126734"/>
    <lineage>
        <taxon>Archaea</taxon>
        <taxon>Methanobacteriati</taxon>
        <taxon>Methanobacteriota</taxon>
        <taxon>Stenosarchaea group</taxon>
        <taxon>Methanomicrobia</taxon>
        <taxon>Methanomicrobiales</taxon>
        <taxon>Methanomicrobiaceae</taxon>
        <taxon>Methanofollis</taxon>
    </lineage>
</organism>
<keyword evidence="2" id="KW-0964">Secreted</keyword>
<feature type="domain" description="BIG2" evidence="6">
    <location>
        <begin position="385"/>
        <end position="465"/>
    </location>
</feature>
<proteinExistence type="predicted"/>
<dbReference type="SMART" id="SM00710">
    <property type="entry name" value="PbH1"/>
    <property type="match status" value="6"/>
</dbReference>
<feature type="compositionally biased region" description="Acidic residues" evidence="5">
    <location>
        <begin position="697"/>
        <end position="706"/>
    </location>
</feature>
<feature type="compositionally biased region" description="Polar residues" evidence="5">
    <location>
        <begin position="712"/>
        <end position="722"/>
    </location>
</feature>
<dbReference type="PANTHER" id="PTHR37467:SF1">
    <property type="entry name" value="EXPORTED CALCIUM-BINDING GLYCOPROTEIN"/>
    <property type="match status" value="1"/>
</dbReference>
<dbReference type="InterPro" id="IPR053180">
    <property type="entry name" value="Ca-binding_acidic-repeat"/>
</dbReference>
<accession>A0A8A3S3D2</accession>
<dbReference type="InterPro" id="IPR011050">
    <property type="entry name" value="Pectin_lyase_fold/virulence"/>
</dbReference>
<feature type="compositionally biased region" description="Basic and acidic residues" evidence="5">
    <location>
        <begin position="1120"/>
        <end position="1131"/>
    </location>
</feature>
<evidence type="ECO:0000256" key="2">
    <source>
        <dbReference type="ARBA" id="ARBA00022525"/>
    </source>
</evidence>
<dbReference type="InterPro" id="IPR059100">
    <property type="entry name" value="TSP3_bac"/>
</dbReference>
<evidence type="ECO:0000313" key="8">
    <source>
        <dbReference type="Proteomes" id="UP001042704"/>
    </source>
</evidence>
<evidence type="ECO:0000256" key="3">
    <source>
        <dbReference type="ARBA" id="ARBA00022729"/>
    </source>
</evidence>
<evidence type="ECO:0000259" key="6">
    <source>
        <dbReference type="SMART" id="SM00635"/>
    </source>
</evidence>
<dbReference type="InterPro" id="IPR003343">
    <property type="entry name" value="Big_2"/>
</dbReference>
<dbReference type="CDD" id="cd20742">
    <property type="entry name" value="FIX_vWA-like"/>
    <property type="match status" value="1"/>
</dbReference>
<dbReference type="EMBL" id="CP036172">
    <property type="protein sequence ID" value="QSZ66251.1"/>
    <property type="molecule type" value="Genomic_DNA"/>
</dbReference>
<evidence type="ECO:0000256" key="1">
    <source>
        <dbReference type="ARBA" id="ARBA00004613"/>
    </source>
</evidence>
<keyword evidence="4" id="KW-0106">Calcium</keyword>
<dbReference type="KEGG" id="maqe:RJ40_01425"/>
<feature type="region of interest" description="Disordered" evidence="5">
    <location>
        <begin position="643"/>
        <end position="725"/>
    </location>
</feature>
<dbReference type="NCBIfam" id="TIGR03804">
    <property type="entry name" value="para_beta_helix"/>
    <property type="match status" value="5"/>
</dbReference>
<evidence type="ECO:0000256" key="5">
    <source>
        <dbReference type="SAM" id="MobiDB-lite"/>
    </source>
</evidence>
<dbReference type="InterPro" id="IPR008964">
    <property type="entry name" value="Invasin/intimin_cell_adhesion"/>
</dbReference>
<dbReference type="InterPro" id="IPR028974">
    <property type="entry name" value="TSP_type-3_rpt"/>
</dbReference>
<name>A0A8A3S3D2_9EURY</name>
<dbReference type="Pfam" id="PF18884">
    <property type="entry name" value="TSP3_bac"/>
    <property type="match status" value="6"/>
</dbReference>
<comment type="subcellular location">
    <subcellularLocation>
        <location evidence="1">Secreted</location>
    </subcellularLocation>
</comment>
<dbReference type="GO" id="GO:0005509">
    <property type="term" value="F:calcium ion binding"/>
    <property type="evidence" value="ECO:0007669"/>
    <property type="project" value="InterPro"/>
</dbReference>
<feature type="region of interest" description="Disordered" evidence="5">
    <location>
        <begin position="1088"/>
        <end position="1136"/>
    </location>
</feature>
<feature type="compositionally biased region" description="Basic and acidic residues" evidence="5">
    <location>
        <begin position="1088"/>
        <end position="1107"/>
    </location>
</feature>
<dbReference type="SUPFAM" id="SSF49373">
    <property type="entry name" value="Invasin/intimin cell-adhesion fragments"/>
    <property type="match status" value="1"/>
</dbReference>
<dbReference type="Pfam" id="PF02368">
    <property type="entry name" value="Big_2"/>
    <property type="match status" value="1"/>
</dbReference>
<dbReference type="Gene3D" id="2.160.20.10">
    <property type="entry name" value="Single-stranded right-handed beta-helix, Pectin lyase-like"/>
    <property type="match status" value="1"/>
</dbReference>
<dbReference type="PANTHER" id="PTHR37467">
    <property type="entry name" value="EXPORTED CALCIUM-BINDING GLYCOPROTEIN-RELATED"/>
    <property type="match status" value="1"/>
</dbReference>
<dbReference type="Pfam" id="PF05048">
    <property type="entry name" value="NosD"/>
    <property type="match status" value="1"/>
</dbReference>
<evidence type="ECO:0000256" key="4">
    <source>
        <dbReference type="ARBA" id="ARBA00022837"/>
    </source>
</evidence>
<dbReference type="Gene3D" id="4.10.1080.10">
    <property type="entry name" value="TSP type-3 repeat"/>
    <property type="match status" value="2"/>
</dbReference>
<dbReference type="InterPro" id="IPR006626">
    <property type="entry name" value="PbH1"/>
</dbReference>
<dbReference type="Proteomes" id="UP001042704">
    <property type="component" value="Chromosome"/>
</dbReference>
<dbReference type="InterPro" id="IPR012334">
    <property type="entry name" value="Pectin_lyas_fold"/>
</dbReference>
<reference evidence="7" key="2">
    <citation type="submission" date="2019-02" db="EMBL/GenBank/DDBJ databases">
        <authorList>
            <person name="Chen S.-C."/>
            <person name="Chien H.-H."/>
            <person name="Lai M.-C."/>
        </authorList>
    </citation>
    <scope>NUCLEOTIDE SEQUENCE</scope>
    <source>
        <strain evidence="7">N2F9704</strain>
    </source>
</reference>
<dbReference type="InterPro" id="IPR022441">
    <property type="entry name" value="Para_beta_helix_rpt-2"/>
</dbReference>
<keyword evidence="8" id="KW-1185">Reference proteome</keyword>
<dbReference type="Gene3D" id="2.60.40.1080">
    <property type="match status" value="1"/>
</dbReference>
<gene>
    <name evidence="7" type="ORF">RJ40_01425</name>
</gene>
<reference evidence="7" key="1">
    <citation type="journal article" date="2001" name="Int. J. Syst. Evol. Microbiol.">
        <title>Methanofollis aquaemaris sp. nov., a methanogen isolated from an aquaculture fish pond.</title>
        <authorList>
            <person name="Lai M.C."/>
            <person name="Chen S.C."/>
        </authorList>
    </citation>
    <scope>NUCLEOTIDE SEQUENCE</scope>
    <source>
        <strain evidence="7">N2F9704</strain>
    </source>
</reference>
<sequence length="1424" mass="152100">MRQNKWILPLILAIFIIAAGFPVALSASAAGVASNVTPEQPTETVGIDNCTIFDEPIENTQTSLQFTPIDGLQTWYVDASGSADFTTIQAAVNAAGVGDTIIVRDGTYTEYVQVNKSVILRTEHGSDSTGVHAVSSDHHVFDVTADGVTISGFGITGATGNMNGHRSSGISLQYANDCNISYNNVSQNDCGISLEINAHHNVLQNNTASSNEYYGIRLNSSSHNILIHNTAASNNNHGIRVRSHSENNTITENTVVSNNYGILLSDSDSNTVTCNTVNANTNGIALRASSSNLIYLNDVTGGSTNGWANDNINTWNSPEEIEYLHNGTYRRICLGNYWEDYSGTDADDDGIGDTPYNLSESQDTDTYPLMHAWSSGQFQKITSPVLTTIRVLPAQRDLSVGESCQFNATAHDHADTVMDGVLFIWTSSNEAVGTIDENGLFSACNPGTTNVSAANGSVSGLAKVVVSAIPEPSVITILKPIEDDVSSGNITVTGNVTDPAITNVTLVHNGVSSLVPVVDGNFSAVMNLTVVNTVTISAEDSGGVLRSATLLLDGDLLPGWYEEKIGFDPLDADSNCNKTDEDEAGNGVIDGYELLGGQLPACARYRIGADPFHEDTDGDGLTDTFELLSMGLLTDVNLVDTDGNGISDGDEDLDGDGLTNLEEQMHGTDPLQSDSDGDSLTDSEEIEVGTNPMLADSDGDGLDDDSELRIGTNPNDADSNGNGVPDGDEVYTTQKIDENLSVTVSVTGTGDLAKTLLIYNVTSPVYTGTPALAGPVVNLSFSDQSLNGSVVNGTVTLPFNASCVNSTADLSLFQFNSTIGTYEPVVSTVDATAQTITGNVTVPSTLAVFNATLWESLFVDPRTKQRMTMIAAADSGDGPWTIRITNLQTLNTHWFNGGAGFPPGVYRIHCSGSYNNAVLSSWIDWHIGAKPAWGDYGNLGMSVRYNKSGSAYSTTVSKVHVTSNVLQITHTGGKIGMWNHDSGILSDNYGDLTYSLEFASDIDTDGDGIPDWLEKAGWYDGFGNLHFTDPNSADSDGDGLTDSEEAGRMVTVDGKIYFVLVSDPNSVDGDGDGIDDIDELRKFYTNPLERDTDHDGLTDSYELRNDTDPTNPDSDGDGWIDGKDGEPRDPSTHAYSPQHAAAELVLGFTLGAYDEENHDNTYYQIGSSLSGFIFIGDIRDAGVYISQGDRQMAAVCLVGLVPGGGDGGKYIGKIARQFVDHPELVLKYEYRKIAVEAVRKNCPTEVEKIAALDKIYAGSGGSPGLGTRTVRDGVTADDVLDLVDDGTKKLTPTEILRVAKRGDGTALWLEEGTLKSAEGTALGTVYDVGGSGWIHIRNNHILYLGKNQFVEAFGSAYEDENRIRDLIMNCARTGLQDPEDSVVYWERIDADHFMKVVLGSNGYLRTAHPVSLGKVPDHVPGMFN</sequence>
<dbReference type="InterPro" id="IPR007742">
    <property type="entry name" value="NosD_dom"/>
</dbReference>
<evidence type="ECO:0000313" key="7">
    <source>
        <dbReference type="EMBL" id="QSZ66251.1"/>
    </source>
</evidence>
<feature type="compositionally biased region" description="Acidic residues" evidence="5">
    <location>
        <begin position="675"/>
        <end position="687"/>
    </location>
</feature>
<dbReference type="SUPFAM" id="SSF51126">
    <property type="entry name" value="Pectin lyase-like"/>
    <property type="match status" value="1"/>
</dbReference>
<dbReference type="SMART" id="SM00635">
    <property type="entry name" value="BID_2"/>
    <property type="match status" value="1"/>
</dbReference>
<protein>
    <recommendedName>
        <fullName evidence="6">BIG2 domain-containing protein</fullName>
    </recommendedName>
</protein>
<keyword evidence="3" id="KW-0732">Signal</keyword>